<accession>A0A0K1QEG4</accession>
<dbReference type="PANTHER" id="PTHR43133:SF8">
    <property type="entry name" value="RNA POLYMERASE SIGMA FACTOR HI_1459-RELATED"/>
    <property type="match status" value="1"/>
</dbReference>
<sequence length="179" mass="20306">MTHALEQMVVEDDALVREALAGNDRAFSTLYRRHARYVAGIVYRLLGSDADLDDIVQEAFLDASRALDTLNDAADFRPWMARIVVRRVYKRLGRRRRFRWLLGAVSDVAPRVSNPADREVVTALYRVLESLSPSLRIPWTLHVVEGQTLPEVATTCETSLATVKRRIAEASTLIERRMA</sequence>
<comment type="similarity">
    <text evidence="1">Belongs to the sigma-70 factor family. ECF subfamily.</text>
</comment>
<evidence type="ECO:0000256" key="3">
    <source>
        <dbReference type="ARBA" id="ARBA00023082"/>
    </source>
</evidence>
<dbReference type="SUPFAM" id="SSF88659">
    <property type="entry name" value="Sigma3 and sigma4 domains of RNA polymerase sigma factors"/>
    <property type="match status" value="1"/>
</dbReference>
<dbReference type="EMBL" id="CP012333">
    <property type="protein sequence ID" value="AKV03805.1"/>
    <property type="molecule type" value="Genomic_DNA"/>
</dbReference>
<dbReference type="STRING" id="1391654.AKJ09_10468"/>
<reference evidence="8 9" key="1">
    <citation type="submission" date="2015-08" db="EMBL/GenBank/DDBJ databases">
        <authorList>
            <person name="Babu N.S."/>
            <person name="Beckwith C.J."/>
            <person name="Beseler K.G."/>
            <person name="Brison A."/>
            <person name="Carone J.V."/>
            <person name="Caskin T.P."/>
            <person name="Diamond M."/>
            <person name="Durham M.E."/>
            <person name="Foxe J.M."/>
            <person name="Go M."/>
            <person name="Henderson B.A."/>
            <person name="Jones I.B."/>
            <person name="McGettigan J.A."/>
            <person name="Micheletti S.J."/>
            <person name="Nasrallah M.E."/>
            <person name="Ortiz D."/>
            <person name="Piller C.R."/>
            <person name="Privatt S.R."/>
            <person name="Schneider S.L."/>
            <person name="Sharp S."/>
            <person name="Smith T.C."/>
            <person name="Stanton J.D."/>
            <person name="Ullery H.E."/>
            <person name="Wilson R.J."/>
            <person name="Serrano M.G."/>
            <person name="Buck G."/>
            <person name="Lee V."/>
            <person name="Wang Y."/>
            <person name="Carvalho R."/>
            <person name="Voegtly L."/>
            <person name="Shi R."/>
            <person name="Duckworth R."/>
            <person name="Johnson A."/>
            <person name="Loviza R."/>
            <person name="Walstead R."/>
            <person name="Shah Z."/>
            <person name="Kiflezghi M."/>
            <person name="Wade K."/>
            <person name="Ball S.L."/>
            <person name="Bradley K.W."/>
            <person name="Asai D.J."/>
            <person name="Bowman C.A."/>
            <person name="Russell D.A."/>
            <person name="Pope W.H."/>
            <person name="Jacobs-Sera D."/>
            <person name="Hendrix R.W."/>
            <person name="Hatfull G.F."/>
        </authorList>
    </citation>
    <scope>NUCLEOTIDE SEQUENCE [LARGE SCALE GENOMIC DNA]</scope>
    <source>
        <strain evidence="8 9">DSM 27648</strain>
    </source>
</reference>
<dbReference type="InterPro" id="IPR007627">
    <property type="entry name" value="RNA_pol_sigma70_r2"/>
</dbReference>
<dbReference type="InterPro" id="IPR013325">
    <property type="entry name" value="RNA_pol_sigma_r2"/>
</dbReference>
<dbReference type="SUPFAM" id="SSF88946">
    <property type="entry name" value="Sigma2 domain of RNA polymerase sigma factors"/>
    <property type="match status" value="1"/>
</dbReference>
<keyword evidence="4" id="KW-0238">DNA-binding</keyword>
<dbReference type="KEGG" id="llu:AKJ09_10468"/>
<dbReference type="Pfam" id="PF08281">
    <property type="entry name" value="Sigma70_r4_2"/>
    <property type="match status" value="1"/>
</dbReference>
<organism evidence="8 9">
    <name type="scientific">Labilithrix luteola</name>
    <dbReference type="NCBI Taxonomy" id="1391654"/>
    <lineage>
        <taxon>Bacteria</taxon>
        <taxon>Pseudomonadati</taxon>
        <taxon>Myxococcota</taxon>
        <taxon>Polyangia</taxon>
        <taxon>Polyangiales</taxon>
        <taxon>Labilitrichaceae</taxon>
        <taxon>Labilithrix</taxon>
    </lineage>
</organism>
<dbReference type="Gene3D" id="1.10.10.10">
    <property type="entry name" value="Winged helix-like DNA-binding domain superfamily/Winged helix DNA-binding domain"/>
    <property type="match status" value="1"/>
</dbReference>
<feature type="domain" description="RNA polymerase sigma factor 70 region 4 type 2" evidence="7">
    <location>
        <begin position="123"/>
        <end position="170"/>
    </location>
</feature>
<keyword evidence="3" id="KW-0731">Sigma factor</keyword>
<dbReference type="InterPro" id="IPR013249">
    <property type="entry name" value="RNA_pol_sigma70_r4_t2"/>
</dbReference>
<evidence type="ECO:0000259" key="6">
    <source>
        <dbReference type="Pfam" id="PF04542"/>
    </source>
</evidence>
<dbReference type="InterPro" id="IPR036388">
    <property type="entry name" value="WH-like_DNA-bd_sf"/>
</dbReference>
<dbReference type="GO" id="GO:0016987">
    <property type="term" value="F:sigma factor activity"/>
    <property type="evidence" value="ECO:0007669"/>
    <property type="project" value="UniProtKB-KW"/>
</dbReference>
<gene>
    <name evidence="8" type="ORF">AKJ09_10468</name>
</gene>
<protein>
    <submittedName>
        <fullName evidence="8">Putative sigma factor</fullName>
    </submittedName>
</protein>
<evidence type="ECO:0000259" key="7">
    <source>
        <dbReference type="Pfam" id="PF08281"/>
    </source>
</evidence>
<dbReference type="Pfam" id="PF04542">
    <property type="entry name" value="Sigma70_r2"/>
    <property type="match status" value="1"/>
</dbReference>
<dbReference type="InterPro" id="IPR039425">
    <property type="entry name" value="RNA_pol_sigma-70-like"/>
</dbReference>
<dbReference type="PANTHER" id="PTHR43133">
    <property type="entry name" value="RNA POLYMERASE ECF-TYPE SIGMA FACTO"/>
    <property type="match status" value="1"/>
</dbReference>
<evidence type="ECO:0000313" key="8">
    <source>
        <dbReference type="EMBL" id="AKV03805.1"/>
    </source>
</evidence>
<dbReference type="InterPro" id="IPR013324">
    <property type="entry name" value="RNA_pol_sigma_r3/r4-like"/>
</dbReference>
<evidence type="ECO:0000256" key="2">
    <source>
        <dbReference type="ARBA" id="ARBA00023015"/>
    </source>
</evidence>
<dbReference type="Proteomes" id="UP000064967">
    <property type="component" value="Chromosome"/>
</dbReference>
<evidence type="ECO:0000256" key="5">
    <source>
        <dbReference type="ARBA" id="ARBA00023163"/>
    </source>
</evidence>
<proteinExistence type="inferred from homology"/>
<dbReference type="InterPro" id="IPR014284">
    <property type="entry name" value="RNA_pol_sigma-70_dom"/>
</dbReference>
<keyword evidence="5" id="KW-0804">Transcription</keyword>
<evidence type="ECO:0000313" key="9">
    <source>
        <dbReference type="Proteomes" id="UP000064967"/>
    </source>
</evidence>
<feature type="domain" description="RNA polymerase sigma-70 region 2" evidence="6">
    <location>
        <begin position="30"/>
        <end position="97"/>
    </location>
</feature>
<evidence type="ECO:0000256" key="4">
    <source>
        <dbReference type="ARBA" id="ARBA00023125"/>
    </source>
</evidence>
<dbReference type="AlphaFoldDB" id="A0A0K1QEG4"/>
<dbReference type="GO" id="GO:0003677">
    <property type="term" value="F:DNA binding"/>
    <property type="evidence" value="ECO:0007669"/>
    <property type="project" value="UniProtKB-KW"/>
</dbReference>
<dbReference type="NCBIfam" id="TIGR02937">
    <property type="entry name" value="sigma70-ECF"/>
    <property type="match status" value="1"/>
</dbReference>
<name>A0A0K1QEG4_9BACT</name>
<dbReference type="OrthoDB" id="7376212at2"/>
<keyword evidence="2" id="KW-0805">Transcription regulation</keyword>
<keyword evidence="9" id="KW-1185">Reference proteome</keyword>
<evidence type="ECO:0000256" key="1">
    <source>
        <dbReference type="ARBA" id="ARBA00010641"/>
    </source>
</evidence>
<dbReference type="GO" id="GO:0006352">
    <property type="term" value="P:DNA-templated transcription initiation"/>
    <property type="evidence" value="ECO:0007669"/>
    <property type="project" value="InterPro"/>
</dbReference>
<dbReference type="Gene3D" id="1.10.1740.10">
    <property type="match status" value="1"/>
</dbReference>
<dbReference type="RefSeq" id="WP_146654515.1">
    <property type="nucleotide sequence ID" value="NZ_CP012333.1"/>
</dbReference>